<dbReference type="PANTHER" id="PTHR12121:SF36">
    <property type="entry name" value="ENDONUCLEASE_EXONUCLEASE_PHOSPHATASE DOMAIN-CONTAINING PROTEIN"/>
    <property type="match status" value="1"/>
</dbReference>
<gene>
    <name evidence="2" type="ORF">HM131_05780</name>
</gene>
<accession>A0A1W5ZSV0</accession>
<name>A0A1W5ZSV0_9BACI</name>
<dbReference type="InterPro" id="IPR050410">
    <property type="entry name" value="CCR4/nocturin_mRNA_transcr"/>
</dbReference>
<dbReference type="Proteomes" id="UP000192527">
    <property type="component" value="Chromosome"/>
</dbReference>
<reference evidence="2 3" key="1">
    <citation type="submission" date="2017-04" db="EMBL/GenBank/DDBJ databases">
        <title>The whole genome sequencing and assembly of Halobacillus mangrovi strain.</title>
        <authorList>
            <person name="Lee S.-J."/>
            <person name="Park M.-K."/>
            <person name="Kim J.-Y."/>
            <person name="Lee Y.-J."/>
            <person name="Yi H."/>
            <person name="Bahn Y.-S."/>
            <person name="Kim J.F."/>
            <person name="Lee D.-W."/>
        </authorList>
    </citation>
    <scope>NUCLEOTIDE SEQUENCE [LARGE SCALE GENOMIC DNA]</scope>
    <source>
        <strain evidence="2 3">KTB 131</strain>
    </source>
</reference>
<dbReference type="CDD" id="cd09083">
    <property type="entry name" value="EEP-1"/>
    <property type="match status" value="1"/>
</dbReference>
<dbReference type="InterPro" id="IPR005135">
    <property type="entry name" value="Endo/exonuclease/phosphatase"/>
</dbReference>
<dbReference type="RefSeq" id="WP_085028827.1">
    <property type="nucleotide sequence ID" value="NZ_CP020772.1"/>
</dbReference>
<protein>
    <recommendedName>
        <fullName evidence="1">Endonuclease/exonuclease/phosphatase domain-containing protein</fullName>
    </recommendedName>
</protein>
<dbReference type="OrthoDB" id="9793162at2"/>
<sequence length="264" mass="30759">MDLRIMTYNLRVDLPQDGMNSWTHRADKVYRMLKKHEPLVLGAQEALIHMIKDLENRFSDYRWIGEGRRGGTSDEFCPIFYNHEVLECVDSGQFWLSDQPEVPNSISWDSDFPRICTWGHFQSRENPFDNFIVYNTHLDHISQPARENGIALIWERMHSHYREKNIPIVLTGDLNSQPDDRVIQFLRGNASIRVLTKDLQDSYAVLNETLGNTFHSFQGGSEGAPIDYIFCTQDVKVLKTEIDRNAYDGRYPSDHYPVISKIEF</sequence>
<keyword evidence="3" id="KW-1185">Reference proteome</keyword>
<dbReference type="STRING" id="402384.HM131_05780"/>
<proteinExistence type="predicted"/>
<feature type="domain" description="Endonuclease/exonuclease/phosphatase" evidence="1">
    <location>
        <begin position="6"/>
        <end position="255"/>
    </location>
</feature>
<evidence type="ECO:0000259" key="1">
    <source>
        <dbReference type="Pfam" id="PF03372"/>
    </source>
</evidence>
<dbReference type="InterPro" id="IPR036691">
    <property type="entry name" value="Endo/exonu/phosph_ase_sf"/>
</dbReference>
<dbReference type="PANTHER" id="PTHR12121">
    <property type="entry name" value="CARBON CATABOLITE REPRESSOR PROTEIN 4"/>
    <property type="match status" value="1"/>
</dbReference>
<dbReference type="EMBL" id="CP020772">
    <property type="protein sequence ID" value="ARI76374.1"/>
    <property type="molecule type" value="Genomic_DNA"/>
</dbReference>
<evidence type="ECO:0000313" key="3">
    <source>
        <dbReference type="Proteomes" id="UP000192527"/>
    </source>
</evidence>
<dbReference type="Gene3D" id="3.60.10.10">
    <property type="entry name" value="Endonuclease/exonuclease/phosphatase"/>
    <property type="match status" value="1"/>
</dbReference>
<evidence type="ECO:0000313" key="2">
    <source>
        <dbReference type="EMBL" id="ARI76374.1"/>
    </source>
</evidence>
<dbReference type="GO" id="GO:0000175">
    <property type="term" value="F:3'-5'-RNA exonuclease activity"/>
    <property type="evidence" value="ECO:0007669"/>
    <property type="project" value="TreeGrafter"/>
</dbReference>
<organism evidence="2 3">
    <name type="scientific">Halobacillus mangrovi</name>
    <dbReference type="NCBI Taxonomy" id="402384"/>
    <lineage>
        <taxon>Bacteria</taxon>
        <taxon>Bacillati</taxon>
        <taxon>Bacillota</taxon>
        <taxon>Bacilli</taxon>
        <taxon>Bacillales</taxon>
        <taxon>Bacillaceae</taxon>
        <taxon>Halobacillus</taxon>
    </lineage>
</organism>
<dbReference type="SUPFAM" id="SSF56219">
    <property type="entry name" value="DNase I-like"/>
    <property type="match status" value="1"/>
</dbReference>
<dbReference type="Pfam" id="PF03372">
    <property type="entry name" value="Exo_endo_phos"/>
    <property type="match status" value="1"/>
</dbReference>
<dbReference type="AlphaFoldDB" id="A0A1W5ZSV0"/>
<dbReference type="KEGG" id="hmn:HM131_05780"/>